<evidence type="ECO:0000313" key="4">
    <source>
        <dbReference type="Proteomes" id="UP001168821"/>
    </source>
</evidence>
<evidence type="ECO:0000256" key="1">
    <source>
        <dbReference type="SAM" id="MobiDB-lite"/>
    </source>
</evidence>
<keyword evidence="2" id="KW-0812">Transmembrane</keyword>
<feature type="region of interest" description="Disordered" evidence="1">
    <location>
        <begin position="243"/>
        <end position="290"/>
    </location>
</feature>
<feature type="transmembrane region" description="Helical" evidence="2">
    <location>
        <begin position="87"/>
        <end position="109"/>
    </location>
</feature>
<keyword evidence="2" id="KW-1133">Transmembrane helix</keyword>
<evidence type="ECO:0000256" key="2">
    <source>
        <dbReference type="SAM" id="Phobius"/>
    </source>
</evidence>
<reference evidence="3" key="1">
    <citation type="journal article" date="2023" name="G3 (Bethesda)">
        <title>Whole genome assemblies of Zophobas morio and Tenebrio molitor.</title>
        <authorList>
            <person name="Kaur S."/>
            <person name="Stinson S.A."/>
            <person name="diCenzo G.C."/>
        </authorList>
    </citation>
    <scope>NUCLEOTIDE SEQUENCE</scope>
    <source>
        <strain evidence="3">QUZm001</strain>
    </source>
</reference>
<feature type="compositionally biased region" description="Low complexity" evidence="1">
    <location>
        <begin position="254"/>
        <end position="264"/>
    </location>
</feature>
<dbReference type="EMBL" id="JALNTZ010000007">
    <property type="protein sequence ID" value="KAJ3646539.1"/>
    <property type="molecule type" value="Genomic_DNA"/>
</dbReference>
<evidence type="ECO:0000313" key="3">
    <source>
        <dbReference type="EMBL" id="KAJ3646539.1"/>
    </source>
</evidence>
<name>A0AA38M824_9CUCU</name>
<comment type="caution">
    <text evidence="3">The sequence shown here is derived from an EMBL/GenBank/DDBJ whole genome shotgun (WGS) entry which is preliminary data.</text>
</comment>
<sequence length="324" mass="36242">MGGEVVTALLTAISKLTYKINDLIVHLRRADKAMEDKVATGILTAISKLTNIPGAVSFPPLRSTSALSTLKYQAPAAKRTPALRSCVFGYLLLQVFLVYLLSAGLIRGFTSLEERGRLLDCCECALLPMLQFPIFKKKNRRQLYDNMKNTARSNLYSDKKNSYKTGGGTFVPKSTALDAKIVTMLKDQFRPLHNKFDSSASYIDGQPKPRCSGLINIREKYNIYAFRLSLRVQYQMVLNIKSPNTPGRIDLTRASPSASVSSETPSPPPEQQVEARVGQKQKLQSIHVPKRRRTCGETLSNRFVGRKNFKDLQDAEIKDTNLEH</sequence>
<dbReference type="Proteomes" id="UP001168821">
    <property type="component" value="Unassembled WGS sequence"/>
</dbReference>
<keyword evidence="2" id="KW-0472">Membrane</keyword>
<accession>A0AA38M824</accession>
<protein>
    <submittedName>
        <fullName evidence="3">Uncharacterized protein</fullName>
    </submittedName>
</protein>
<gene>
    <name evidence="3" type="ORF">Zmor_024123</name>
</gene>
<organism evidence="3 4">
    <name type="scientific">Zophobas morio</name>
    <dbReference type="NCBI Taxonomy" id="2755281"/>
    <lineage>
        <taxon>Eukaryota</taxon>
        <taxon>Metazoa</taxon>
        <taxon>Ecdysozoa</taxon>
        <taxon>Arthropoda</taxon>
        <taxon>Hexapoda</taxon>
        <taxon>Insecta</taxon>
        <taxon>Pterygota</taxon>
        <taxon>Neoptera</taxon>
        <taxon>Endopterygota</taxon>
        <taxon>Coleoptera</taxon>
        <taxon>Polyphaga</taxon>
        <taxon>Cucujiformia</taxon>
        <taxon>Tenebrionidae</taxon>
        <taxon>Zophobas</taxon>
    </lineage>
</organism>
<keyword evidence="4" id="KW-1185">Reference proteome</keyword>
<proteinExistence type="predicted"/>
<dbReference type="AlphaFoldDB" id="A0AA38M824"/>